<feature type="compositionally biased region" description="Basic and acidic residues" evidence="1">
    <location>
        <begin position="997"/>
        <end position="1013"/>
    </location>
</feature>
<accession>A0AAD5VED5</accession>
<sequence length="1502" mass="169997">MCNGAANWQHIKCDIKEILHKYAGGVPLAEHQRSYPPRPSILSARLPESVIKLAEIVNHHPDTTPIQLLHGIPTLHRITTPAGEIDPAFQNRGCLQYWVMNIKASGVGYRKGNIDNTLLELVEFMEKHNDFVVNVSYKPLVVTVRTNFMQDLSVQDVPDSNETLINTIGIEGAGEGVGGKPASVRGHQSDGAHKFFKDDNEILMTTSTYESLSKRWFPVLFSWMRGATAKHYKTHFAVFFEGIRKSLMASRPTDFNLTTLHHLFLHVVDFSHAQRNGFIQAYAELCHRYCQELSNACDEQQILDDGASLLKGCQQHFAAAVKRVANNGGLASIEDVGKSDHLRVKLTKKWPKAAVFFAFWATGPAAKMLSAVHSSMPKEVRDTLPNTTNAQEALHWLFYRAVELGHSLLSGLAALYRVVMKFQQDHATCKAGDQTDYSQRKKANEEHQDCLTKREKVAKEMGTSHTTARDKVKKADMKIMEGEVTLRKMHKDQLTVKGKATEEVEAVSALVENKQMSHAIPTKELWQVMENVDTQGKRKPKATVKSKTPLALSADNIIPVVPEYREGRHTEKPKKKKPRPRARVLEVVNPDETTDSEFNGEDHDAAVDDTQEVDKRHHLVSRGTEALHVERSHVISKHAFSEAGCSIDASSCWLDTTLQLVTASLQELQDVIGLRAVIEELPTPADTDEDGSSLTNGAVLCKTFEGFLQQLDDDDIDEHLSVLVLNSQRNALQKMSDVNPFFTAEYSADDEVQVIGECKPPYLGPRHPEPCDLPMFLKRTCPNVTYHLVGVAFMSTSGPKHFTARYWNASFKKVLHYDDQKEGGRAKKLQESSRRWLGNSQRYPAYTRPHQAYYVLDNGFDAQRRYTDNMHKTLKTKYNLDISIVCDSGAVSVQYSEKNFVALPFHKQPWMDNTNRTMTEYVTRAERDKQRTPPPVESQSEAEQTKIQLEAQEDFPEADDEQEDSDDEKTREDAEEDKKDEGDDKHEDGDVDEGDDTDAKGGVIDRGEGDVNSEKGDLMGGGFLLLAMDQQVLKKVWLVNKPLRQRLRPGIAVIVSRGSFCYPARLIKKCEGSQWLVHWSEDNIFTSSDSKLARTISLVDKVDIGDHFWMDHESRCKTRLGLWKLASFSGDWVTRRLQERLLHTPEFNEALDPHIVELRKLILWPQDYNQKLVPCKAANLGVMRPNQTPLTLTEHAMLNNWLHDKLCRHPTLYLETFCDAGAVHVHVIMLLVAYQLKRDRAPGLDTSDEIAVRRHAWEIQRNSEDKSAGHEHLLNDITRRAVADLEALMFDERSRAGRAGVRQWGLDAGYHQNNWSPYKDFVGERDPVCVAEKWEDEIQQEWNEQGLNYIAWEEPETLQKPHDRPKPCQIIPGQETPSHQDSAAKYKQKLFKEFWEMDVAFGNVEMVGSTAGSTAGDDPPADLVPTPWDQLDEDLSELTKWSSDRSEVTPQPVRLEEPIVEVRHSARVKGGQAKQVDIVTTYWRDGVRSRGRGRGQGRQKDT</sequence>
<feature type="compositionally biased region" description="Acidic residues" evidence="1">
    <location>
        <begin position="951"/>
        <end position="967"/>
    </location>
</feature>
<feature type="compositionally biased region" description="Basic and acidic residues" evidence="1">
    <location>
        <begin position="968"/>
        <end position="988"/>
    </location>
</feature>
<gene>
    <name evidence="2" type="ORF">NP233_g12468</name>
</gene>
<dbReference type="Proteomes" id="UP001213000">
    <property type="component" value="Unassembled WGS sequence"/>
</dbReference>
<evidence type="ECO:0000256" key="1">
    <source>
        <dbReference type="SAM" id="MobiDB-lite"/>
    </source>
</evidence>
<organism evidence="2 3">
    <name type="scientific">Leucocoprinus birnbaumii</name>
    <dbReference type="NCBI Taxonomy" id="56174"/>
    <lineage>
        <taxon>Eukaryota</taxon>
        <taxon>Fungi</taxon>
        <taxon>Dikarya</taxon>
        <taxon>Basidiomycota</taxon>
        <taxon>Agaricomycotina</taxon>
        <taxon>Agaricomycetes</taxon>
        <taxon>Agaricomycetidae</taxon>
        <taxon>Agaricales</taxon>
        <taxon>Agaricineae</taxon>
        <taxon>Agaricaceae</taxon>
        <taxon>Leucocoprinus</taxon>
    </lineage>
</organism>
<feature type="region of interest" description="Disordered" evidence="1">
    <location>
        <begin position="925"/>
        <end position="1013"/>
    </location>
</feature>
<evidence type="ECO:0000313" key="3">
    <source>
        <dbReference type="Proteomes" id="UP001213000"/>
    </source>
</evidence>
<name>A0AAD5VED5_9AGAR</name>
<dbReference type="EMBL" id="JANIEX010001814">
    <property type="protein sequence ID" value="KAJ3554223.1"/>
    <property type="molecule type" value="Genomic_DNA"/>
</dbReference>
<evidence type="ECO:0000313" key="2">
    <source>
        <dbReference type="EMBL" id="KAJ3554223.1"/>
    </source>
</evidence>
<reference evidence="2" key="1">
    <citation type="submission" date="2022-07" db="EMBL/GenBank/DDBJ databases">
        <title>Genome Sequence of Leucocoprinus birnbaumii.</title>
        <authorList>
            <person name="Buettner E."/>
        </authorList>
    </citation>
    <scope>NUCLEOTIDE SEQUENCE</scope>
    <source>
        <strain evidence="2">VT141</strain>
    </source>
</reference>
<feature type="compositionally biased region" description="Polar residues" evidence="1">
    <location>
        <begin position="937"/>
        <end position="947"/>
    </location>
</feature>
<comment type="caution">
    <text evidence="2">The sequence shown here is derived from an EMBL/GenBank/DDBJ whole genome shotgun (WGS) entry which is preliminary data.</text>
</comment>
<keyword evidence="3" id="KW-1185">Reference proteome</keyword>
<proteinExistence type="predicted"/>
<protein>
    <submittedName>
        <fullName evidence="2">Uncharacterized protein</fullName>
    </submittedName>
</protein>